<evidence type="ECO:0000256" key="1">
    <source>
        <dbReference type="SAM" id="Coils"/>
    </source>
</evidence>
<name>A0AAR2K2F4_PYGNA</name>
<evidence type="ECO:0000256" key="2">
    <source>
        <dbReference type="SAM" id="MobiDB-lite"/>
    </source>
</evidence>
<protein>
    <recommendedName>
        <fullName evidence="5">L1 transposable element RRM domain-containing protein</fullName>
    </recommendedName>
</protein>
<accession>A0AAR2K2F4</accession>
<reference evidence="3" key="2">
    <citation type="submission" date="2025-08" db="UniProtKB">
        <authorList>
            <consortium name="Ensembl"/>
        </authorList>
    </citation>
    <scope>IDENTIFICATION</scope>
</reference>
<dbReference type="SUPFAM" id="SSF57997">
    <property type="entry name" value="Tropomyosin"/>
    <property type="match status" value="1"/>
</dbReference>
<dbReference type="Gene3D" id="3.30.250.20">
    <property type="entry name" value="L1 transposable element, C-terminal domain"/>
    <property type="match status" value="1"/>
</dbReference>
<evidence type="ECO:0000313" key="4">
    <source>
        <dbReference type="Proteomes" id="UP001501920"/>
    </source>
</evidence>
<keyword evidence="1" id="KW-0175">Coiled coil</keyword>
<dbReference type="InterPro" id="IPR004244">
    <property type="entry name" value="Transposase_22"/>
</dbReference>
<feature type="coiled-coil region" evidence="1">
    <location>
        <begin position="86"/>
        <end position="155"/>
    </location>
</feature>
<proteinExistence type="predicted"/>
<dbReference type="PANTHER" id="PTHR11505">
    <property type="entry name" value="L1 TRANSPOSABLE ELEMENT-RELATED"/>
    <property type="match status" value="1"/>
</dbReference>
<dbReference type="Gene3D" id="1.20.5.340">
    <property type="match status" value="1"/>
</dbReference>
<organism evidence="3 4">
    <name type="scientific">Pygocentrus nattereri</name>
    <name type="common">Red-bellied piranha</name>
    <dbReference type="NCBI Taxonomy" id="42514"/>
    <lineage>
        <taxon>Eukaryota</taxon>
        <taxon>Metazoa</taxon>
        <taxon>Chordata</taxon>
        <taxon>Craniata</taxon>
        <taxon>Vertebrata</taxon>
        <taxon>Euteleostomi</taxon>
        <taxon>Actinopterygii</taxon>
        <taxon>Neopterygii</taxon>
        <taxon>Teleostei</taxon>
        <taxon>Ostariophysi</taxon>
        <taxon>Characiformes</taxon>
        <taxon>Characoidei</taxon>
        <taxon>Pygocentrus</taxon>
    </lineage>
</organism>
<keyword evidence="4" id="KW-1185">Reference proteome</keyword>
<evidence type="ECO:0008006" key="5">
    <source>
        <dbReference type="Google" id="ProtNLM"/>
    </source>
</evidence>
<feature type="compositionally biased region" description="Polar residues" evidence="2">
    <location>
        <begin position="48"/>
        <end position="64"/>
    </location>
</feature>
<feature type="region of interest" description="Disordered" evidence="2">
    <location>
        <begin position="312"/>
        <end position="337"/>
    </location>
</feature>
<reference evidence="3 4" key="1">
    <citation type="submission" date="2020-10" db="EMBL/GenBank/DDBJ databases">
        <title>Pygocentrus nattereri (red-bellied piranha) genome, fPygNat1, primary haplotype.</title>
        <authorList>
            <person name="Myers G."/>
            <person name="Meyer A."/>
            <person name="Karagic N."/>
            <person name="Pippel M."/>
            <person name="Winkler S."/>
            <person name="Tracey A."/>
            <person name="Wood J."/>
            <person name="Formenti G."/>
            <person name="Howe K."/>
            <person name="Fedrigo O."/>
            <person name="Jarvis E.D."/>
        </authorList>
    </citation>
    <scope>NUCLEOTIDE SEQUENCE [LARGE SCALE GENOMIC DNA]</scope>
</reference>
<dbReference type="Proteomes" id="UP001501920">
    <property type="component" value="Chromosome 22"/>
</dbReference>
<dbReference type="GeneTree" id="ENSGT00940000160789"/>
<dbReference type="Gene3D" id="3.30.70.1820">
    <property type="entry name" value="L1 transposable element, RRM domain"/>
    <property type="match status" value="1"/>
</dbReference>
<dbReference type="InterPro" id="IPR042566">
    <property type="entry name" value="L1_C"/>
</dbReference>
<feature type="region of interest" description="Disordered" evidence="2">
    <location>
        <begin position="39"/>
        <end position="74"/>
    </location>
</feature>
<sequence>MLNLYYPQQKSLFLSFRTLLAQFDIDTVTIWFEMAPKSAKSSKDTENRQPASTASPTRGMSESGETVADSPPTWAKNLTTSVQGGLDNISSRLSNMEQTLAAVRTELKDFKEALSSLGETVSAHDSRIDALETALKGLERANATMQLKIDDLEGRSRRNNIRIIGIPEGTEGTRPTDFVAGLLPKLLGEENFKLPLLVDRAHRSLRPRPAEGAKPRPFIARIHLFQVKEKILQLRRSHGPLQFQGHKVLIFPDYTSSVMEKRKQFTEVLQELRNLKITHFLRYPARLHVEVDGHSRSFSELAEAKAFVSSVSKTNKDENGSSNQKGSGFLASEDVES</sequence>
<dbReference type="Ensembl" id="ENSPNAT00000087871.1">
    <property type="protein sequence ID" value="ENSPNAP00000056677.1"/>
    <property type="gene ID" value="ENSPNAG00000031056.1"/>
</dbReference>
<evidence type="ECO:0000313" key="3">
    <source>
        <dbReference type="Ensembl" id="ENSPNAP00000056677.1"/>
    </source>
</evidence>
<dbReference type="AlphaFoldDB" id="A0AAR2K2F4"/>
<reference evidence="3" key="3">
    <citation type="submission" date="2025-09" db="UniProtKB">
        <authorList>
            <consortium name="Ensembl"/>
        </authorList>
    </citation>
    <scope>IDENTIFICATION</scope>
</reference>